<reference evidence="2" key="1">
    <citation type="journal article" date="2011" name="PLoS Pathog.">
        <title>Comparative genomics yields insights into niche adaptation of plant vascular wilt pathogens.</title>
        <authorList>
            <person name="Klosterman S.J."/>
            <person name="Subbarao K.V."/>
            <person name="Kang S."/>
            <person name="Veronese P."/>
            <person name="Gold S.E."/>
            <person name="Thomma B.P.H.J."/>
            <person name="Chen Z."/>
            <person name="Henrissat B."/>
            <person name="Lee Y.-H."/>
            <person name="Park J."/>
            <person name="Garcia-Pedrajas M.D."/>
            <person name="Barbara D.J."/>
            <person name="Anchieta A."/>
            <person name="de Jonge R."/>
            <person name="Santhanam P."/>
            <person name="Maruthachalam K."/>
            <person name="Atallah Z."/>
            <person name="Amyotte S.G."/>
            <person name="Paz Z."/>
            <person name="Inderbitzin P."/>
            <person name="Hayes R.J."/>
            <person name="Heiman D.I."/>
            <person name="Young S."/>
            <person name="Zeng Q."/>
            <person name="Engels R."/>
            <person name="Galagan J."/>
            <person name="Cuomo C.A."/>
            <person name="Dobinson K.F."/>
            <person name="Ma L.-J."/>
        </authorList>
    </citation>
    <scope>NUCLEOTIDE SEQUENCE [LARGE SCALE GENOMIC DNA]</scope>
    <source>
        <strain evidence="2">VaMs.102 / ATCC MYA-4576 / FGSC 10136</strain>
    </source>
</reference>
<dbReference type="RefSeq" id="XP_003008773.1">
    <property type="nucleotide sequence ID" value="XM_003008727.1"/>
</dbReference>
<sequence>MAAAGMGRLDSGMSAPVVLGRVEFASVKPGRRSLFSYDSLSRVTWE</sequence>
<dbReference type="HOGENOM" id="CLU_3191643_0_0_1"/>
<protein>
    <submittedName>
        <fullName evidence="1">Uncharacterized protein</fullName>
    </submittedName>
</protein>
<proteinExistence type="predicted"/>
<name>C9S608_VERA1</name>
<dbReference type="GeneID" id="9529046"/>
<evidence type="ECO:0000313" key="1">
    <source>
        <dbReference type="EMBL" id="EEY14347.1"/>
    </source>
</evidence>
<dbReference type="Proteomes" id="UP000008698">
    <property type="component" value="Unassembled WGS sequence"/>
</dbReference>
<dbReference type="EMBL" id="DS985214">
    <property type="protein sequence ID" value="EEY14347.1"/>
    <property type="molecule type" value="Genomic_DNA"/>
</dbReference>
<gene>
    <name evidence="1" type="ORF">VDBG_00454</name>
</gene>
<dbReference type="AlphaFoldDB" id="C9S608"/>
<accession>C9S608</accession>
<keyword evidence="2" id="KW-1185">Reference proteome</keyword>
<evidence type="ECO:0000313" key="2">
    <source>
        <dbReference type="Proteomes" id="UP000008698"/>
    </source>
</evidence>
<dbReference type="KEGG" id="val:VDBG_00454"/>
<organism evidence="2">
    <name type="scientific">Verticillium alfalfae (strain VaMs.102 / ATCC MYA-4576 / FGSC 10136)</name>
    <name type="common">Verticillium wilt of alfalfa</name>
    <name type="synonym">Verticillium albo-atrum</name>
    <dbReference type="NCBI Taxonomy" id="526221"/>
    <lineage>
        <taxon>Eukaryota</taxon>
        <taxon>Fungi</taxon>
        <taxon>Dikarya</taxon>
        <taxon>Ascomycota</taxon>
        <taxon>Pezizomycotina</taxon>
        <taxon>Sordariomycetes</taxon>
        <taxon>Hypocreomycetidae</taxon>
        <taxon>Glomerellales</taxon>
        <taxon>Plectosphaerellaceae</taxon>
        <taxon>Verticillium</taxon>
    </lineage>
</organism>